<name>A0A1E3PVK9_LIPST</name>
<dbReference type="InterPro" id="IPR004875">
    <property type="entry name" value="DDE_SF_endonuclease_dom"/>
</dbReference>
<dbReference type="EMBL" id="KV454303">
    <property type="protein sequence ID" value="ODQ69456.1"/>
    <property type="molecule type" value="Genomic_DNA"/>
</dbReference>
<dbReference type="GO" id="GO:0005634">
    <property type="term" value="C:nucleus"/>
    <property type="evidence" value="ECO:0007669"/>
    <property type="project" value="TreeGrafter"/>
</dbReference>
<reference evidence="4 5" key="1">
    <citation type="journal article" date="2016" name="Proc. Natl. Acad. Sci. U.S.A.">
        <title>Comparative genomics of biotechnologically important yeasts.</title>
        <authorList>
            <person name="Riley R."/>
            <person name="Haridas S."/>
            <person name="Wolfe K.H."/>
            <person name="Lopes M.R."/>
            <person name="Hittinger C.T."/>
            <person name="Goeker M."/>
            <person name="Salamov A.A."/>
            <person name="Wisecaver J.H."/>
            <person name="Long T.M."/>
            <person name="Calvey C.H."/>
            <person name="Aerts A.L."/>
            <person name="Barry K.W."/>
            <person name="Choi C."/>
            <person name="Clum A."/>
            <person name="Coughlan A.Y."/>
            <person name="Deshpande S."/>
            <person name="Douglass A.P."/>
            <person name="Hanson S.J."/>
            <person name="Klenk H.-P."/>
            <person name="LaButti K.M."/>
            <person name="Lapidus A."/>
            <person name="Lindquist E.A."/>
            <person name="Lipzen A.M."/>
            <person name="Meier-Kolthoff J.P."/>
            <person name="Ohm R.A."/>
            <person name="Otillar R.P."/>
            <person name="Pangilinan J.L."/>
            <person name="Peng Y."/>
            <person name="Rokas A."/>
            <person name="Rosa C.A."/>
            <person name="Scheuner C."/>
            <person name="Sibirny A.A."/>
            <person name="Slot J.C."/>
            <person name="Stielow J.B."/>
            <person name="Sun H."/>
            <person name="Kurtzman C.P."/>
            <person name="Blackwell M."/>
            <person name="Grigoriev I.V."/>
            <person name="Jeffries T.W."/>
        </authorList>
    </citation>
    <scope>NUCLEOTIDE SEQUENCE [LARGE SCALE GENOMIC DNA]</scope>
    <source>
        <strain evidence="4 5">NRRL Y-11557</strain>
    </source>
</reference>
<keyword evidence="1" id="KW-0175">Coiled coil</keyword>
<dbReference type="InterPro" id="IPR050863">
    <property type="entry name" value="CenT-Element_Derived"/>
</dbReference>
<feature type="non-terminal residue" evidence="4">
    <location>
        <position position="1"/>
    </location>
</feature>
<feature type="domain" description="DDE-1" evidence="3">
    <location>
        <begin position="4"/>
        <end position="111"/>
    </location>
</feature>
<evidence type="ECO:0000313" key="4">
    <source>
        <dbReference type="EMBL" id="ODQ69456.1"/>
    </source>
</evidence>
<dbReference type="STRING" id="675824.A0A1E3PVK9"/>
<proteinExistence type="predicted"/>
<dbReference type="PANTHER" id="PTHR19303:SF74">
    <property type="entry name" value="POGO TRANSPOSABLE ELEMENT WITH KRAB DOMAIN"/>
    <property type="match status" value="1"/>
</dbReference>
<keyword evidence="5" id="KW-1185">Reference proteome</keyword>
<dbReference type="OrthoDB" id="3909670at2759"/>
<dbReference type="Pfam" id="PF03184">
    <property type="entry name" value="DDE_1"/>
    <property type="match status" value="1"/>
</dbReference>
<evidence type="ECO:0000313" key="5">
    <source>
        <dbReference type="Proteomes" id="UP000094385"/>
    </source>
</evidence>
<dbReference type="GO" id="GO:0003677">
    <property type="term" value="F:DNA binding"/>
    <property type="evidence" value="ECO:0007669"/>
    <property type="project" value="TreeGrafter"/>
</dbReference>
<gene>
    <name evidence="4" type="ORF">LIPSTDRAFT_41708</name>
</gene>
<protein>
    <recommendedName>
        <fullName evidence="3">DDE-1 domain-containing protein</fullName>
    </recommendedName>
</protein>
<evidence type="ECO:0000256" key="2">
    <source>
        <dbReference type="SAM" id="MobiDB-lite"/>
    </source>
</evidence>
<organism evidence="4 5">
    <name type="scientific">Lipomyces starkeyi NRRL Y-11557</name>
    <dbReference type="NCBI Taxonomy" id="675824"/>
    <lineage>
        <taxon>Eukaryota</taxon>
        <taxon>Fungi</taxon>
        <taxon>Dikarya</taxon>
        <taxon>Ascomycota</taxon>
        <taxon>Saccharomycotina</taxon>
        <taxon>Lipomycetes</taxon>
        <taxon>Lipomycetales</taxon>
        <taxon>Lipomycetaceae</taxon>
        <taxon>Lipomyces</taxon>
    </lineage>
</organism>
<sequence length="253" mass="28675">AGGALPPMVIFKAQNTNSAWIPQNTPPDWRFSTSTSGWTSNNHGYEWLRKVFEPESRKKSKNRPRLLIMDGHSSHITGDMIALCMESGIDLLILPPHCSHLLQPLDVGVSPPDGTELKHANSVFNTALASNESPASPTRRYAKRMTQLVESQNAELTILRKELQECKELLQTRKKRTKGKRIKLQGEFVFSTEEVLKIVREAEEKPKAKRPRGRPRKLPIEEVDKLEEDEEVENSSIESELDLVDCVARRTRS</sequence>
<accession>A0A1E3PVK9</accession>
<evidence type="ECO:0000259" key="3">
    <source>
        <dbReference type="Pfam" id="PF03184"/>
    </source>
</evidence>
<evidence type="ECO:0000256" key="1">
    <source>
        <dbReference type="SAM" id="Coils"/>
    </source>
</evidence>
<feature type="region of interest" description="Disordered" evidence="2">
    <location>
        <begin position="203"/>
        <end position="237"/>
    </location>
</feature>
<dbReference type="PANTHER" id="PTHR19303">
    <property type="entry name" value="TRANSPOSON"/>
    <property type="match status" value="1"/>
</dbReference>
<feature type="coiled-coil region" evidence="1">
    <location>
        <begin position="142"/>
        <end position="169"/>
    </location>
</feature>
<dbReference type="Proteomes" id="UP000094385">
    <property type="component" value="Unassembled WGS sequence"/>
</dbReference>
<feature type="compositionally biased region" description="Basic residues" evidence="2">
    <location>
        <begin position="207"/>
        <end position="217"/>
    </location>
</feature>
<feature type="non-terminal residue" evidence="4">
    <location>
        <position position="253"/>
    </location>
</feature>
<feature type="compositionally biased region" description="Acidic residues" evidence="2">
    <location>
        <begin position="224"/>
        <end position="237"/>
    </location>
</feature>
<dbReference type="AlphaFoldDB" id="A0A1E3PVK9"/>